<dbReference type="EMBL" id="CP023154">
    <property type="protein sequence ID" value="QEK78895.1"/>
    <property type="molecule type" value="Genomic_DNA"/>
</dbReference>
<protein>
    <submittedName>
        <fullName evidence="2">ABC transporter permease</fullName>
    </submittedName>
</protein>
<keyword evidence="1" id="KW-0812">Transmembrane</keyword>
<feature type="transmembrane region" description="Helical" evidence="1">
    <location>
        <begin position="21"/>
        <end position="39"/>
    </location>
</feature>
<reference evidence="2 3" key="1">
    <citation type="submission" date="2017-08" db="EMBL/GenBank/DDBJ databases">
        <title>Resequencing and Reannotation of the genome of Pyrococcus furiosus type strain DSM3638.</title>
        <authorList>
            <person name="Reichelt R.M."/>
            <person name="Bunk B."/>
        </authorList>
    </citation>
    <scope>NUCLEOTIDE SEQUENCE [LARGE SCALE GENOMIC DNA]</scope>
    <source>
        <strain evidence="2 3">DSM 3638</strain>
    </source>
</reference>
<keyword evidence="1" id="KW-0472">Membrane</keyword>
<dbReference type="PANTHER" id="PTHR43471:SF13">
    <property type="entry name" value="ABC-2 TYPE TRANSPORT SYSTEM PERMEASE PROTEIN"/>
    <property type="match status" value="1"/>
</dbReference>
<proteinExistence type="predicted"/>
<dbReference type="GO" id="GO:0140359">
    <property type="term" value="F:ABC-type transporter activity"/>
    <property type="evidence" value="ECO:0007669"/>
    <property type="project" value="InterPro"/>
</dbReference>
<name>A0A5C0XQR7_PYRFU</name>
<gene>
    <name evidence="2" type="ORF">PFDSM3638_06245</name>
</gene>
<dbReference type="PANTHER" id="PTHR43471">
    <property type="entry name" value="ABC TRANSPORTER PERMEASE"/>
    <property type="match status" value="1"/>
</dbReference>
<organism evidence="2 3">
    <name type="scientific">Pyrococcus furiosus (strain ATCC 43587 / DSM 3638 / JCM 8422 / Vc1)</name>
    <dbReference type="NCBI Taxonomy" id="186497"/>
    <lineage>
        <taxon>Archaea</taxon>
        <taxon>Methanobacteriati</taxon>
        <taxon>Methanobacteriota</taxon>
        <taxon>Thermococci</taxon>
        <taxon>Thermococcales</taxon>
        <taxon>Thermococcaceae</taxon>
        <taxon>Pyrococcus</taxon>
    </lineage>
</organism>
<evidence type="ECO:0000256" key="1">
    <source>
        <dbReference type="SAM" id="Phobius"/>
    </source>
</evidence>
<dbReference type="AlphaFoldDB" id="A0A5C0XQR7"/>
<dbReference type="OrthoDB" id="86287at2157"/>
<evidence type="ECO:0000313" key="3">
    <source>
        <dbReference type="Proteomes" id="UP000324354"/>
    </source>
</evidence>
<dbReference type="RefSeq" id="WP_011012396.1">
    <property type="nucleotide sequence ID" value="NC_003413.1"/>
</dbReference>
<feature type="transmembrane region" description="Helical" evidence="1">
    <location>
        <begin position="157"/>
        <end position="176"/>
    </location>
</feature>
<dbReference type="Proteomes" id="UP000324354">
    <property type="component" value="Chromosome"/>
</dbReference>
<feature type="transmembrane region" description="Helical" evidence="1">
    <location>
        <begin position="59"/>
        <end position="88"/>
    </location>
</feature>
<dbReference type="GeneID" id="41713056"/>
<dbReference type="GO" id="GO:0005886">
    <property type="term" value="C:plasma membrane"/>
    <property type="evidence" value="ECO:0007669"/>
    <property type="project" value="UniProtKB-SubCell"/>
</dbReference>
<evidence type="ECO:0000313" key="2">
    <source>
        <dbReference type="EMBL" id="QEK78895.1"/>
    </source>
</evidence>
<feature type="transmembrane region" description="Helical" evidence="1">
    <location>
        <begin position="300"/>
        <end position="321"/>
    </location>
</feature>
<feature type="transmembrane region" description="Helical" evidence="1">
    <location>
        <begin position="120"/>
        <end position="145"/>
    </location>
</feature>
<feature type="transmembrane region" description="Helical" evidence="1">
    <location>
        <begin position="188"/>
        <end position="206"/>
    </location>
</feature>
<sequence length="329" mass="37117">MEAELNIALKELYTAVKTKRFIILLSVYLIFLGLAIYFSKEWVGEEVGVVHQSIMGASGWVYMTPISQIFMTNSNLWVFFGGLLGILLGADSINREIKEGTIKVLLGHPVYRDQVINGKFLGNAIALLIVIFVGFIFTLALSLIFGIPVEGFSVARLFVLSVFILTYTLVFLSFGIMISTLIKSPETALLISVGLVIFFVIIYPIVAGNIAESIVGDPPECHPIMVTRTVEINGQQVVTTETTTEHCYDLYREWQEKKDAWERRISYLNPVMHFAQLMLYTFAGEEGYYEYLPLVDSLSYGINNLAILIIELLFPFSIAYVRFLTRDLR</sequence>
<dbReference type="Pfam" id="PF12679">
    <property type="entry name" value="ABC2_membrane_2"/>
    <property type="match status" value="1"/>
</dbReference>
<keyword evidence="1" id="KW-1133">Transmembrane helix</keyword>
<accession>A0A5C0XQR7</accession>